<dbReference type="RefSeq" id="WP_162346401.1">
    <property type="nucleotide sequence ID" value="NZ_JAAEAA010000012.1"/>
</dbReference>
<protein>
    <submittedName>
        <fullName evidence="2">FixH family protein</fullName>
    </submittedName>
</protein>
<reference evidence="2 3" key="1">
    <citation type="submission" date="2020-01" db="EMBL/GenBank/DDBJ databases">
        <authorList>
            <person name="Kim M.K."/>
        </authorList>
    </citation>
    <scope>NUCLEOTIDE SEQUENCE [LARGE SCALE GENOMIC DNA]</scope>
    <source>
        <strain evidence="2 3">BT213</strain>
    </source>
</reference>
<evidence type="ECO:0000313" key="2">
    <source>
        <dbReference type="EMBL" id="NDK56337.1"/>
    </source>
</evidence>
<organism evidence="2 3">
    <name type="scientific">Pontibacter fetidus</name>
    <dbReference type="NCBI Taxonomy" id="2700082"/>
    <lineage>
        <taxon>Bacteria</taxon>
        <taxon>Pseudomonadati</taxon>
        <taxon>Bacteroidota</taxon>
        <taxon>Cytophagia</taxon>
        <taxon>Cytophagales</taxon>
        <taxon>Hymenobacteraceae</taxon>
        <taxon>Pontibacter</taxon>
    </lineage>
</organism>
<feature type="transmembrane region" description="Helical" evidence="1">
    <location>
        <begin position="12"/>
        <end position="33"/>
    </location>
</feature>
<comment type="caution">
    <text evidence="2">The sequence shown here is derived from an EMBL/GenBank/DDBJ whole genome shotgun (WGS) entry which is preliminary data.</text>
</comment>
<sequence>MRSSDKNKSFTLWPYMIIVAMVCFMAYIAMFVYKAMNQDVDLVSKDYYEQEIKYQDQIEKVKRTQALGDVMLNYNQEAKSILLQLPATYKEKSLAGTITLFRPSDDAMDKKLPLQLGRDQSQLLEVQDLESGVWKVRVDFSDGKEAYYSEKTIQIK</sequence>
<dbReference type="AlphaFoldDB" id="A0A6B2H7B2"/>
<gene>
    <name evidence="2" type="ORF">GWO68_10440</name>
</gene>
<keyword evidence="1" id="KW-0472">Membrane</keyword>
<keyword evidence="1" id="KW-0812">Transmembrane</keyword>
<proteinExistence type="predicted"/>
<dbReference type="InterPro" id="IPR008620">
    <property type="entry name" value="FixH"/>
</dbReference>
<dbReference type="EMBL" id="JAAEAA010000012">
    <property type="protein sequence ID" value="NDK56337.1"/>
    <property type="molecule type" value="Genomic_DNA"/>
</dbReference>
<dbReference type="Pfam" id="PF05751">
    <property type="entry name" value="FixH"/>
    <property type="match status" value="1"/>
</dbReference>
<dbReference type="Proteomes" id="UP000478546">
    <property type="component" value="Unassembled WGS sequence"/>
</dbReference>
<keyword evidence="3" id="KW-1185">Reference proteome</keyword>
<evidence type="ECO:0000313" key="3">
    <source>
        <dbReference type="Proteomes" id="UP000478546"/>
    </source>
</evidence>
<evidence type="ECO:0000256" key="1">
    <source>
        <dbReference type="SAM" id="Phobius"/>
    </source>
</evidence>
<accession>A0A6B2H7B2</accession>
<keyword evidence="1" id="KW-1133">Transmembrane helix</keyword>
<name>A0A6B2H7B2_9BACT</name>